<organism evidence="1 2">
    <name type="scientific">Terriglobus roseus</name>
    <dbReference type="NCBI Taxonomy" id="392734"/>
    <lineage>
        <taxon>Bacteria</taxon>
        <taxon>Pseudomonadati</taxon>
        <taxon>Acidobacteriota</taxon>
        <taxon>Terriglobia</taxon>
        <taxon>Terriglobales</taxon>
        <taxon>Acidobacteriaceae</taxon>
        <taxon>Terriglobus</taxon>
    </lineage>
</organism>
<dbReference type="Gene3D" id="3.40.50.1820">
    <property type="entry name" value="alpha/beta hydrolase"/>
    <property type="match status" value="1"/>
</dbReference>
<gene>
    <name evidence="1" type="ORF">SAMN05443244_0283</name>
</gene>
<dbReference type="Proteomes" id="UP000182409">
    <property type="component" value="Unassembled WGS sequence"/>
</dbReference>
<dbReference type="InterPro" id="IPR050583">
    <property type="entry name" value="Mycobacterial_A85_antigen"/>
</dbReference>
<dbReference type="SUPFAM" id="SSF53474">
    <property type="entry name" value="alpha/beta-Hydrolases"/>
    <property type="match status" value="1"/>
</dbReference>
<dbReference type="PANTHER" id="PTHR48098">
    <property type="entry name" value="ENTEROCHELIN ESTERASE-RELATED"/>
    <property type="match status" value="1"/>
</dbReference>
<dbReference type="Pfam" id="PF00756">
    <property type="entry name" value="Esterase"/>
    <property type="match status" value="1"/>
</dbReference>
<dbReference type="GO" id="GO:0016787">
    <property type="term" value="F:hydrolase activity"/>
    <property type="evidence" value="ECO:0007669"/>
    <property type="project" value="UniProtKB-KW"/>
</dbReference>
<dbReference type="RefSeq" id="WP_074652013.1">
    <property type="nucleotide sequence ID" value="NZ_FNSD01000001.1"/>
</dbReference>
<proteinExistence type="predicted"/>
<sequence length="281" mass="31471">MEFVASQPDTDTHLTVPGPMLADAEAQGRYVRIRDWESKFLPNSRDIFLYLPEAYLQEPQRSFPLLVMHDGQNLFDGDLSYVKGSTWRAGSTADEEIAAGRVEPLILVGVANTGADRMAEYTPTADARLGGGRGPFYARMLTEELLPMLREEYRVLAGPEHTGIAGSSLGGLISLAIGLRFPEVFGRIGVLSPSIWWDNRTILRDVRSLRTTLPLNIWLDMGTAEGLRHVRDADLLSQLLQTRGWQQGRDLRYQKFPGALHNETAWADRFGEVLRFLFPAL</sequence>
<keyword evidence="1" id="KW-0378">Hydrolase</keyword>
<reference evidence="1 2" key="1">
    <citation type="submission" date="2016-10" db="EMBL/GenBank/DDBJ databases">
        <authorList>
            <person name="de Groot N.N."/>
        </authorList>
    </citation>
    <scope>NUCLEOTIDE SEQUENCE [LARGE SCALE GENOMIC DNA]</scope>
    <source>
        <strain evidence="1 2">AB35.6</strain>
    </source>
</reference>
<name>A0A1H4J187_9BACT</name>
<dbReference type="OrthoDB" id="9794761at2"/>
<evidence type="ECO:0000313" key="2">
    <source>
        <dbReference type="Proteomes" id="UP000182409"/>
    </source>
</evidence>
<dbReference type="EMBL" id="FNSD01000001">
    <property type="protein sequence ID" value="SEB40080.1"/>
    <property type="molecule type" value="Genomic_DNA"/>
</dbReference>
<dbReference type="InterPro" id="IPR029058">
    <property type="entry name" value="AB_hydrolase_fold"/>
</dbReference>
<dbReference type="InterPro" id="IPR000801">
    <property type="entry name" value="Esterase-like"/>
</dbReference>
<evidence type="ECO:0000313" key="1">
    <source>
        <dbReference type="EMBL" id="SEB40080.1"/>
    </source>
</evidence>
<protein>
    <submittedName>
        <fullName evidence="1">Predicted hydrolase of the alpha/beta superfamily</fullName>
    </submittedName>
</protein>
<dbReference type="AlphaFoldDB" id="A0A1H4J187"/>
<accession>A0A1H4J187</accession>
<dbReference type="PANTHER" id="PTHR48098:SF6">
    <property type="entry name" value="FERRI-BACILLIBACTIN ESTERASE BESA"/>
    <property type="match status" value="1"/>
</dbReference>